<sequence>MQKNKNKMAEGVLSFKPKGLLRRTEQPFWFMMKRRK</sequence>
<reference evidence="1 2" key="1">
    <citation type="submission" date="2007-09" db="EMBL/GenBank/DDBJ databases">
        <title>Draft genome sequence of Faecalibacterium prausnitzii M21/2.</title>
        <authorList>
            <person name="Sudarsanam P."/>
            <person name="Ley R."/>
            <person name="Guruge J."/>
            <person name="Turnbaugh P.J."/>
            <person name="Mahowald M."/>
            <person name="Liep D."/>
            <person name="Gordon J."/>
        </authorList>
    </citation>
    <scope>NUCLEOTIDE SEQUENCE [LARGE SCALE GENOMIC DNA]</scope>
    <source>
        <strain evidence="1 2">M21/2</strain>
    </source>
</reference>
<organism evidence="1 2">
    <name type="scientific">Faecalibacterium prausnitzii M21/2</name>
    <dbReference type="NCBI Taxonomy" id="411485"/>
    <lineage>
        <taxon>Bacteria</taxon>
        <taxon>Bacillati</taxon>
        <taxon>Bacillota</taxon>
        <taxon>Clostridia</taxon>
        <taxon>Eubacteriales</taxon>
        <taxon>Oscillospiraceae</taxon>
        <taxon>Faecalibacterium</taxon>
    </lineage>
</organism>
<dbReference type="AlphaFoldDB" id="A8S9B8"/>
<reference evidence="1 2" key="2">
    <citation type="submission" date="2007-09" db="EMBL/GenBank/DDBJ databases">
        <authorList>
            <person name="Fulton L."/>
            <person name="Clifton S."/>
            <person name="Fulton B."/>
            <person name="Xu J."/>
            <person name="Minx P."/>
            <person name="Pepin K.H."/>
            <person name="Johnson M."/>
            <person name="Thiruvilangam P."/>
            <person name="Bhonagiri V."/>
            <person name="Nash W.E."/>
            <person name="Mardis E.R."/>
            <person name="Wilson R.K."/>
        </authorList>
    </citation>
    <scope>NUCLEOTIDE SEQUENCE [LARGE SCALE GENOMIC DNA]</scope>
    <source>
        <strain evidence="1 2">M21/2</strain>
    </source>
</reference>
<evidence type="ECO:0000313" key="1">
    <source>
        <dbReference type="EMBL" id="EDP22201.1"/>
    </source>
</evidence>
<name>A8S9B8_9FIRM</name>
<proteinExistence type="predicted"/>
<gene>
    <name evidence="1" type="ORF">FAEPRAM212_01010</name>
</gene>
<protein>
    <submittedName>
        <fullName evidence="1">Uncharacterized protein</fullName>
    </submittedName>
</protein>
<evidence type="ECO:0000313" key="2">
    <source>
        <dbReference type="Proteomes" id="UP000005945"/>
    </source>
</evidence>
<dbReference type="Proteomes" id="UP000005945">
    <property type="component" value="Unassembled WGS sequence"/>
</dbReference>
<accession>A8S9B8</accession>
<dbReference type="EMBL" id="ABED02000022">
    <property type="protein sequence ID" value="EDP22201.1"/>
    <property type="molecule type" value="Genomic_DNA"/>
</dbReference>
<dbReference type="HOGENOM" id="CLU_3356277_0_0_9"/>
<comment type="caution">
    <text evidence="1">The sequence shown here is derived from an EMBL/GenBank/DDBJ whole genome shotgun (WGS) entry which is preliminary data.</text>
</comment>